<sequence>MGSGLVVGSVAVDYWPCSLFWLTVGLYDPPVRESVGYRWLRSDEWLHRRFGSFVRLSLRVGAAPVVEASVGQRRLGSCDWARAR</sequence>
<reference evidence="1 2" key="1">
    <citation type="submission" date="2018-05" db="EMBL/GenBank/DDBJ databases">
        <title>Evolution of small genomes with special reference to Mycobacterium leprae.</title>
        <authorList>
            <person name="Mohanty P.S."/>
            <person name="Bansal A.K."/>
            <person name="Gupta U.D."/>
            <person name="Naaz F."/>
            <person name="Dwivedi V.D."/>
            <person name="Singh H."/>
            <person name="Gupta G."/>
            <person name="Sharma S."/>
            <person name="Arora M."/>
        </authorList>
    </citation>
    <scope>NUCLEOTIDE SEQUENCE [LARGE SCALE GENOMIC DNA]</scope>
    <source>
        <strain evidence="1 2">MRHRU-235-G</strain>
    </source>
</reference>
<dbReference type="AlphaFoldDB" id="A0AAD2PSS3"/>
<dbReference type="Proteomes" id="UP000249682">
    <property type="component" value="Chromosome"/>
</dbReference>
<dbReference type="EMBL" id="CP029543">
    <property type="protein sequence ID" value="AWV48512.1"/>
    <property type="molecule type" value="Genomic_DNA"/>
</dbReference>
<evidence type="ECO:0000313" key="1">
    <source>
        <dbReference type="EMBL" id="AWV48512.1"/>
    </source>
</evidence>
<accession>A0AAD2PSS3</accession>
<protein>
    <submittedName>
        <fullName evidence="1">Uncharacterized protein</fullName>
    </submittedName>
</protein>
<name>A0AAD2PSS3_MYCLR</name>
<evidence type="ECO:0000313" key="2">
    <source>
        <dbReference type="Proteomes" id="UP000249682"/>
    </source>
</evidence>
<organism evidence="1 2">
    <name type="scientific">Mycobacterium leprae</name>
    <dbReference type="NCBI Taxonomy" id="1769"/>
    <lineage>
        <taxon>Bacteria</taxon>
        <taxon>Bacillati</taxon>
        <taxon>Actinomycetota</taxon>
        <taxon>Actinomycetes</taxon>
        <taxon>Mycobacteriales</taxon>
        <taxon>Mycobacteriaceae</taxon>
        <taxon>Mycobacterium</taxon>
    </lineage>
</organism>
<proteinExistence type="predicted"/>
<gene>
    <name evidence="1" type="ORF">DIJ64_11975</name>
</gene>